<evidence type="ECO:0000256" key="1">
    <source>
        <dbReference type="ARBA" id="ARBA00008779"/>
    </source>
</evidence>
<protein>
    <submittedName>
        <fullName evidence="7">Sulfatase-like hydrolase/transferase</fullName>
    </submittedName>
</protein>
<evidence type="ECO:0000313" key="7">
    <source>
        <dbReference type="EMBL" id="MET7001375.1"/>
    </source>
</evidence>
<dbReference type="InterPro" id="IPR017850">
    <property type="entry name" value="Alkaline_phosphatase_core_sf"/>
</dbReference>
<dbReference type="SUPFAM" id="SSF53649">
    <property type="entry name" value="Alkaline phosphatase-like"/>
    <property type="match status" value="1"/>
</dbReference>
<evidence type="ECO:0000256" key="2">
    <source>
        <dbReference type="ARBA" id="ARBA00022723"/>
    </source>
</evidence>
<dbReference type="InterPro" id="IPR050738">
    <property type="entry name" value="Sulfatase"/>
</dbReference>
<dbReference type="PANTHER" id="PTHR42693:SF53">
    <property type="entry name" value="ENDO-4-O-SULFATASE"/>
    <property type="match status" value="1"/>
</dbReference>
<evidence type="ECO:0000259" key="6">
    <source>
        <dbReference type="Pfam" id="PF00884"/>
    </source>
</evidence>
<keyword evidence="2" id="KW-0479">Metal-binding</keyword>
<dbReference type="RefSeq" id="WP_354663944.1">
    <property type="nucleotide sequence ID" value="NZ_JBEXAC010000003.1"/>
</dbReference>
<comment type="caution">
    <text evidence="7">The sequence shown here is derived from an EMBL/GenBank/DDBJ whole genome shotgun (WGS) entry which is preliminary data.</text>
</comment>
<dbReference type="Gene3D" id="3.30.1120.10">
    <property type="match status" value="1"/>
</dbReference>
<gene>
    <name evidence="7" type="ORF">ABR189_28595</name>
</gene>
<feature type="chain" id="PRO_5046711098" evidence="5">
    <location>
        <begin position="27"/>
        <end position="456"/>
    </location>
</feature>
<accession>A0ABV2TGI0</accession>
<dbReference type="PANTHER" id="PTHR42693">
    <property type="entry name" value="ARYLSULFATASE FAMILY MEMBER"/>
    <property type="match status" value="1"/>
</dbReference>
<evidence type="ECO:0000256" key="4">
    <source>
        <dbReference type="ARBA" id="ARBA00022837"/>
    </source>
</evidence>
<feature type="domain" description="Sulfatase N-terminal" evidence="6">
    <location>
        <begin position="33"/>
        <end position="344"/>
    </location>
</feature>
<dbReference type="PROSITE" id="PS00523">
    <property type="entry name" value="SULFATASE_1"/>
    <property type="match status" value="1"/>
</dbReference>
<dbReference type="PROSITE" id="PS00149">
    <property type="entry name" value="SULFATASE_2"/>
    <property type="match status" value="1"/>
</dbReference>
<keyword evidence="4" id="KW-0106">Calcium</keyword>
<evidence type="ECO:0000256" key="3">
    <source>
        <dbReference type="ARBA" id="ARBA00022801"/>
    </source>
</evidence>
<organism evidence="7 8">
    <name type="scientific">Chitinophaga defluvii</name>
    <dbReference type="NCBI Taxonomy" id="3163343"/>
    <lineage>
        <taxon>Bacteria</taxon>
        <taxon>Pseudomonadati</taxon>
        <taxon>Bacteroidota</taxon>
        <taxon>Chitinophagia</taxon>
        <taxon>Chitinophagales</taxon>
        <taxon>Chitinophagaceae</taxon>
        <taxon>Chitinophaga</taxon>
    </lineage>
</organism>
<keyword evidence="8" id="KW-1185">Reference proteome</keyword>
<reference evidence="7 8" key="1">
    <citation type="submission" date="2024-06" db="EMBL/GenBank/DDBJ databases">
        <title>Chitinophaga defluvii sp. nov., isolated from municipal sewage.</title>
        <authorList>
            <person name="Zhang L."/>
        </authorList>
    </citation>
    <scope>NUCLEOTIDE SEQUENCE [LARGE SCALE GENOMIC DNA]</scope>
    <source>
        <strain evidence="7 8">H8</strain>
    </source>
</reference>
<feature type="signal peptide" evidence="5">
    <location>
        <begin position="1"/>
        <end position="26"/>
    </location>
</feature>
<name>A0ABV2TGI0_9BACT</name>
<evidence type="ECO:0000313" key="8">
    <source>
        <dbReference type="Proteomes" id="UP001549749"/>
    </source>
</evidence>
<comment type="similarity">
    <text evidence="1">Belongs to the sulfatase family.</text>
</comment>
<dbReference type="Proteomes" id="UP001549749">
    <property type="component" value="Unassembled WGS sequence"/>
</dbReference>
<dbReference type="Gene3D" id="3.40.720.10">
    <property type="entry name" value="Alkaline Phosphatase, subunit A"/>
    <property type="match status" value="1"/>
</dbReference>
<dbReference type="Pfam" id="PF00884">
    <property type="entry name" value="Sulfatase"/>
    <property type="match status" value="1"/>
</dbReference>
<dbReference type="InterPro" id="IPR024607">
    <property type="entry name" value="Sulfatase_CS"/>
</dbReference>
<dbReference type="InterPro" id="IPR000917">
    <property type="entry name" value="Sulfatase_N"/>
</dbReference>
<evidence type="ECO:0000256" key="5">
    <source>
        <dbReference type="SAM" id="SignalP"/>
    </source>
</evidence>
<sequence>MRLFHTRVWLICVCLLSCWWPPEMQAQQKKQLPNIILILVDDAGYADFSFMSNRLIATPNIDRIANEGARFTNAYMTCSVCSPSRAGILTGVNQARFGHVYNYVRGVTYNIPADSFGLPLSQRLVGDYLKPLGYTTGMVGKWHEGLSAQFRPDKRGFDYWWGFLWGASNYLTGKAKEVQEDGVAIPADSIPYMTDAISNQALGFIERNQHAPFFLYVSFNAVHAPMEAEPAALDKFKGKFADKGRVAKAAMTWNLDENVGRILQKLDTLHLLENTLIIFTNDNGGQTLSFSDNYPLRGKKGDLYEGGLRVPMAMMWKGKVQPGLVYNGPVTSLDFLPTFLAAANTDARQYPMLEGINLLPFVNAAKRKAPLFNRSLYWYIGLDRGAVRSGDWKLVCYPGQPPALYRLSTDIGETTELSAQYPAKAKQLFRLYSKWQQSLPTPSWIPQLEKDRNEIQ</sequence>
<proteinExistence type="inferred from homology"/>
<keyword evidence="5" id="KW-0732">Signal</keyword>
<dbReference type="EMBL" id="JBEXAC010000003">
    <property type="protein sequence ID" value="MET7001375.1"/>
    <property type="molecule type" value="Genomic_DNA"/>
</dbReference>
<keyword evidence="3" id="KW-0378">Hydrolase</keyword>